<evidence type="ECO:0000256" key="1">
    <source>
        <dbReference type="SAM" id="MobiDB-lite"/>
    </source>
</evidence>
<feature type="region of interest" description="Disordered" evidence="1">
    <location>
        <begin position="534"/>
        <end position="553"/>
    </location>
</feature>
<organism evidence="2 3">
    <name type="scientific">Coccomyxa subellipsoidea</name>
    <dbReference type="NCBI Taxonomy" id="248742"/>
    <lineage>
        <taxon>Eukaryota</taxon>
        <taxon>Viridiplantae</taxon>
        <taxon>Chlorophyta</taxon>
        <taxon>core chlorophytes</taxon>
        <taxon>Trebouxiophyceae</taxon>
        <taxon>Trebouxiophyceae incertae sedis</taxon>
        <taxon>Coccomyxaceae</taxon>
        <taxon>Coccomyxa</taxon>
    </lineage>
</organism>
<accession>A0ABR2Z3P6</accession>
<gene>
    <name evidence="2" type="ORF">WJX75_002808</name>
</gene>
<dbReference type="InterPro" id="IPR036280">
    <property type="entry name" value="Multihaem_cyt_sf"/>
</dbReference>
<protein>
    <recommendedName>
        <fullName evidence="4">GATA-type domain-containing protein</fullName>
    </recommendedName>
</protein>
<evidence type="ECO:0008006" key="4">
    <source>
        <dbReference type="Google" id="ProtNLM"/>
    </source>
</evidence>
<proteinExistence type="predicted"/>
<dbReference type="SUPFAM" id="SSF48695">
    <property type="entry name" value="Multiheme cytochromes"/>
    <property type="match status" value="1"/>
</dbReference>
<dbReference type="EMBL" id="JALJOT010000001">
    <property type="protein sequence ID" value="KAK9918280.1"/>
    <property type="molecule type" value="Genomic_DNA"/>
</dbReference>
<sequence>MRTDFHKNHSKADELEDVCRPCKALRDANRRALRASMMPNVSQKTCKKCQVEKPAEEFPRNKLTSDGLHSYCKKCKLALDTISREKRKRQDGSAYTPRGPIAAPDVLRQQLQQEGGMASPEQMPMPESLLCDSCKEYQPISSMAEDPNMPGILRCLACRTALAAYGQQQMENQQEGGQAAEGAVQAADAQQYAAAMAASSGLAPPEAAPMHPGMTEAYQLPVPDAAAYGAAQMQHAAPLSTAMGAPVSALQGTAEPDAAALTALLVDPSLSEPLQVVPQKVCHGCAVEKQAQHFMPDRRSKDGLMNYCRACCLAGAHTAAVIPRRPGRPPRAAALIPLTHKQCRKCSETKLAEEFPQKKSHPDGRDDYCKACHARATAARVAARGPVKEPTVDAKQCSKCHEQKPAAEFHRDCNKPDGLRGRCRTCEAAAGQVRRQSRHKTLEPTVDSKLCRRCNIEKSADDFPRKKERSDGLDSYCKVCNCAATAQRVQRKGPVPGIASKACPRCGEEKPTTEFSTRRTVDGLHAYCRSCKEATGTSRGLSPPPKQGEKEDMEAAASAAIQRAEAAAAVEASLAASAGSAPQEGAQHQTVPGWAGALDAEQAANQHAAWVQMLAPQMGVPVGGDQQQQQQLMHLQQLQQQAMIQHMQPPQQLQPVMLQEVPPGEPHMQEQAPAQPPAQQQEQLPEQQQLAQQQMEMQEQQPAA</sequence>
<name>A0ABR2Z3P6_9CHLO</name>
<reference evidence="2 3" key="1">
    <citation type="journal article" date="2024" name="Nat. Commun.">
        <title>Phylogenomics reveals the evolutionary origins of lichenization in chlorophyte algae.</title>
        <authorList>
            <person name="Puginier C."/>
            <person name="Libourel C."/>
            <person name="Otte J."/>
            <person name="Skaloud P."/>
            <person name="Haon M."/>
            <person name="Grisel S."/>
            <person name="Petersen M."/>
            <person name="Berrin J.G."/>
            <person name="Delaux P.M."/>
            <person name="Dal Grande F."/>
            <person name="Keller J."/>
        </authorList>
    </citation>
    <scope>NUCLEOTIDE SEQUENCE [LARGE SCALE GENOMIC DNA]</scope>
    <source>
        <strain evidence="2 3">SAG 216-7</strain>
    </source>
</reference>
<evidence type="ECO:0000313" key="3">
    <source>
        <dbReference type="Proteomes" id="UP001491310"/>
    </source>
</evidence>
<feature type="region of interest" description="Disordered" evidence="1">
    <location>
        <begin position="658"/>
        <end position="704"/>
    </location>
</feature>
<evidence type="ECO:0000313" key="2">
    <source>
        <dbReference type="EMBL" id="KAK9918280.1"/>
    </source>
</evidence>
<dbReference type="Proteomes" id="UP001491310">
    <property type="component" value="Unassembled WGS sequence"/>
</dbReference>
<comment type="caution">
    <text evidence="2">The sequence shown here is derived from an EMBL/GenBank/DDBJ whole genome shotgun (WGS) entry which is preliminary data.</text>
</comment>
<keyword evidence="3" id="KW-1185">Reference proteome</keyword>
<feature type="compositionally biased region" description="Low complexity" evidence="1">
    <location>
        <begin position="669"/>
        <end position="704"/>
    </location>
</feature>